<name>A0ACC0MNY9_RHOML</name>
<reference evidence="1" key="1">
    <citation type="submission" date="2022-02" db="EMBL/GenBank/DDBJ databases">
        <title>Plant Genome Project.</title>
        <authorList>
            <person name="Zhang R.-G."/>
        </authorList>
    </citation>
    <scope>NUCLEOTIDE SEQUENCE</scope>
    <source>
        <strain evidence="1">AT1</strain>
    </source>
</reference>
<dbReference type="Proteomes" id="UP001062846">
    <property type="component" value="Chromosome 8"/>
</dbReference>
<protein>
    <submittedName>
        <fullName evidence="1">Uncharacterized protein</fullName>
    </submittedName>
</protein>
<organism evidence="1 2">
    <name type="scientific">Rhododendron molle</name>
    <name type="common">Chinese azalea</name>
    <name type="synonym">Azalea mollis</name>
    <dbReference type="NCBI Taxonomy" id="49168"/>
    <lineage>
        <taxon>Eukaryota</taxon>
        <taxon>Viridiplantae</taxon>
        <taxon>Streptophyta</taxon>
        <taxon>Embryophyta</taxon>
        <taxon>Tracheophyta</taxon>
        <taxon>Spermatophyta</taxon>
        <taxon>Magnoliopsida</taxon>
        <taxon>eudicotyledons</taxon>
        <taxon>Gunneridae</taxon>
        <taxon>Pentapetalae</taxon>
        <taxon>asterids</taxon>
        <taxon>Ericales</taxon>
        <taxon>Ericaceae</taxon>
        <taxon>Ericoideae</taxon>
        <taxon>Rhodoreae</taxon>
        <taxon>Rhododendron</taxon>
    </lineage>
</organism>
<gene>
    <name evidence="1" type="ORF">RHMOL_Rhmol08G0150800</name>
</gene>
<evidence type="ECO:0000313" key="1">
    <source>
        <dbReference type="EMBL" id="KAI8542609.1"/>
    </source>
</evidence>
<proteinExistence type="predicted"/>
<sequence length="529" mass="58957">MERGRLRETEETWSKGVIEIERAKQRCRAVIDGLLSTTTLRPNPNRTLLRLAHSELSFLSRFPHSHPFPIFLSSNIGHLEAVVRILQHPFVKGVSRVCKPVSLSPPLASLQNGGHNTAKKSVHVDIVCTLNGNPVWFLVSARNPKYVSWDGGSCQNNKGLRTRIQQVVDAAAHSVPSTKPYSIILFFSNGLDESVRANLEREFGASELGIEFPVSDFGFSEELEDGWIYIHERSLRLSAYILEIKVDHTREDLQEECLGLNLGASFCSLISRMKPHPLDLKDAEFAREKGISGEGDMINFDTTALIALVSGISNGDTEKILSTSERELRLRFKSNYEFVIAQVMSEIQNPIHVELDAVLSGKRGIICERICSEFKELVLKCGGENEKSRAGHLLKCIILIYCWRSRFPSENRDMCGWRLMMAGGGVNGCIKRWQNGCLGGLGWNWAVRYGSRVGYGSRLNGVVPDSPSARMMSLPNTRKLAFKNKVCFGTGDQWRAPTLTANMALVRAISQTGMSLVTIEHRPRALTGD</sequence>
<accession>A0ACC0MNY9</accession>
<keyword evidence="2" id="KW-1185">Reference proteome</keyword>
<dbReference type="EMBL" id="CM046395">
    <property type="protein sequence ID" value="KAI8542609.1"/>
    <property type="molecule type" value="Genomic_DNA"/>
</dbReference>
<evidence type="ECO:0000313" key="2">
    <source>
        <dbReference type="Proteomes" id="UP001062846"/>
    </source>
</evidence>
<comment type="caution">
    <text evidence="1">The sequence shown here is derived from an EMBL/GenBank/DDBJ whole genome shotgun (WGS) entry which is preliminary data.</text>
</comment>